<reference evidence="1 2" key="1">
    <citation type="submission" date="2020-04" db="EMBL/GenBank/DDBJ databases">
        <authorList>
            <consortium name="Desulfovibrio sp. FSS-1 genome sequencing consortium"/>
            <person name="Shimoshige H."/>
            <person name="Kobayashi H."/>
            <person name="Maekawa T."/>
        </authorList>
    </citation>
    <scope>NUCLEOTIDE SEQUENCE [LARGE SCALE GENOMIC DNA]</scope>
    <source>
        <strain evidence="1 2">SIID29052-01</strain>
    </source>
</reference>
<name>A0A6V8LSW1_9BACT</name>
<evidence type="ECO:0000313" key="2">
    <source>
        <dbReference type="Proteomes" id="UP000494245"/>
    </source>
</evidence>
<proteinExistence type="predicted"/>
<reference evidence="1 2" key="2">
    <citation type="submission" date="2020-05" db="EMBL/GenBank/DDBJ databases">
        <title>Draft genome sequence of Desulfovibrio sp. strainFSS-1.</title>
        <authorList>
            <person name="Shimoshige H."/>
            <person name="Kobayashi H."/>
            <person name="Maekawa T."/>
        </authorList>
    </citation>
    <scope>NUCLEOTIDE SEQUENCE [LARGE SCALE GENOMIC DNA]</scope>
    <source>
        <strain evidence="1 2">SIID29052-01</strain>
    </source>
</reference>
<comment type="caution">
    <text evidence="1">The sequence shown here is derived from an EMBL/GenBank/DDBJ whole genome shotgun (WGS) entry which is preliminary data.</text>
</comment>
<dbReference type="EMBL" id="BLTE01000001">
    <property type="protein sequence ID" value="GFK92707.1"/>
    <property type="molecule type" value="Genomic_DNA"/>
</dbReference>
<sequence>MTLFNVFLNPIYTIFYLPRPTFNIHKATLYIGYYILAFFVQPSLRLFLRLLSRLLPSLSVRKKPTSPKQYRYQQCKHIYRAPRITNAPLLKL</sequence>
<accession>A0A6V8LSW1</accession>
<dbReference type="AlphaFoldDB" id="A0A6V8LSW1"/>
<gene>
    <name evidence="1" type="ORF">NNJEOMEG_00533</name>
</gene>
<keyword evidence="2" id="KW-1185">Reference proteome</keyword>
<dbReference type="Proteomes" id="UP000494245">
    <property type="component" value="Unassembled WGS sequence"/>
</dbReference>
<evidence type="ECO:0000313" key="1">
    <source>
        <dbReference type="EMBL" id="GFK92707.1"/>
    </source>
</evidence>
<protein>
    <submittedName>
        <fullName evidence="1">Uncharacterized protein</fullName>
    </submittedName>
</protein>
<organism evidence="1 2">
    <name type="scientific">Fundidesulfovibrio magnetotacticus</name>
    <dbReference type="NCBI Taxonomy" id="2730080"/>
    <lineage>
        <taxon>Bacteria</taxon>
        <taxon>Pseudomonadati</taxon>
        <taxon>Thermodesulfobacteriota</taxon>
        <taxon>Desulfovibrionia</taxon>
        <taxon>Desulfovibrionales</taxon>
        <taxon>Desulfovibrionaceae</taxon>
        <taxon>Fundidesulfovibrio</taxon>
    </lineage>
</organism>